<sequence>MTGVLVMGAGSVGCFIGGLTQLAGVPVHFVGRPRVLTGLRKNGLRLTDQNGLDRRIPALDLRLHEQPPAGLKPDLVLLCVKSGATAEAATALGLTLPQGTPVVSLQNGVANAELARATVPQLHWHAGMVPFNIAELAPGHYHRGTDGSLAAEGRASDVALAAWQTALGRMGMKLHLHEDLAPVQWGKLLLNLNNPVNALSGRPLRAQLLERGYRRALAALQQEALDLLDAAQRPVAQLTPLPPRRLLQVLRLPTPLFRLVAARMLRIDDEARSSMADDLAVGRITEIDALCGEIVRLAQGLNRQAPLNARMQALVQAWPKRRRPHSPAELLRALGLT</sequence>
<dbReference type="InterPro" id="IPR013332">
    <property type="entry name" value="KPR_N"/>
</dbReference>
<evidence type="ECO:0000256" key="6">
    <source>
        <dbReference type="ARBA" id="ARBA00022857"/>
    </source>
</evidence>
<evidence type="ECO:0000256" key="9">
    <source>
        <dbReference type="ARBA" id="ARBA00048793"/>
    </source>
</evidence>
<reference evidence="13 14" key="1">
    <citation type="submission" date="2023-07" db="EMBL/GenBank/DDBJ databases">
        <title>Sorghum-associated microbial communities from plants grown in Nebraska, USA.</title>
        <authorList>
            <person name="Schachtman D."/>
        </authorList>
    </citation>
    <scope>NUCLEOTIDE SEQUENCE [LARGE SCALE GENOMIC DNA]</scope>
    <source>
        <strain evidence="13 14">BE316</strain>
    </source>
</reference>
<keyword evidence="14" id="KW-1185">Reference proteome</keyword>
<evidence type="ECO:0000256" key="10">
    <source>
        <dbReference type="RuleBase" id="RU362068"/>
    </source>
</evidence>
<comment type="similarity">
    <text evidence="2 10">Belongs to the ketopantoate reductase family.</text>
</comment>
<dbReference type="InterPro" id="IPR003710">
    <property type="entry name" value="ApbA"/>
</dbReference>
<evidence type="ECO:0000256" key="7">
    <source>
        <dbReference type="ARBA" id="ARBA00023002"/>
    </source>
</evidence>
<evidence type="ECO:0000256" key="2">
    <source>
        <dbReference type="ARBA" id="ARBA00007870"/>
    </source>
</evidence>
<evidence type="ECO:0000259" key="12">
    <source>
        <dbReference type="Pfam" id="PF08546"/>
    </source>
</evidence>
<dbReference type="Proteomes" id="UP001180825">
    <property type="component" value="Unassembled WGS sequence"/>
</dbReference>
<keyword evidence="6 10" id="KW-0521">NADP</keyword>
<dbReference type="NCBIfam" id="TIGR00745">
    <property type="entry name" value="apbA_panE"/>
    <property type="match status" value="1"/>
</dbReference>
<dbReference type="RefSeq" id="WP_310325074.1">
    <property type="nucleotide sequence ID" value="NZ_JAVDXV010000001.1"/>
</dbReference>
<dbReference type="Gene3D" id="1.10.1040.10">
    <property type="entry name" value="N-(1-d-carboxylethyl)-l-norvaline Dehydrogenase, domain 2"/>
    <property type="match status" value="1"/>
</dbReference>
<evidence type="ECO:0000256" key="1">
    <source>
        <dbReference type="ARBA" id="ARBA00004994"/>
    </source>
</evidence>
<evidence type="ECO:0000256" key="3">
    <source>
        <dbReference type="ARBA" id="ARBA00013014"/>
    </source>
</evidence>
<dbReference type="GO" id="GO:0008677">
    <property type="term" value="F:2-dehydropantoate 2-reductase activity"/>
    <property type="evidence" value="ECO:0007669"/>
    <property type="project" value="UniProtKB-EC"/>
</dbReference>
<feature type="domain" description="Ketopantoate reductase N-terminal" evidence="11">
    <location>
        <begin position="4"/>
        <end position="148"/>
    </location>
</feature>
<evidence type="ECO:0000256" key="5">
    <source>
        <dbReference type="ARBA" id="ARBA00022655"/>
    </source>
</evidence>
<dbReference type="InterPro" id="IPR008927">
    <property type="entry name" value="6-PGluconate_DH-like_C_sf"/>
</dbReference>
<organism evidence="13 14">
    <name type="scientific">Roseateles asaccharophilus</name>
    <dbReference type="NCBI Taxonomy" id="582607"/>
    <lineage>
        <taxon>Bacteria</taxon>
        <taxon>Pseudomonadati</taxon>
        <taxon>Pseudomonadota</taxon>
        <taxon>Betaproteobacteria</taxon>
        <taxon>Burkholderiales</taxon>
        <taxon>Sphaerotilaceae</taxon>
        <taxon>Roseateles</taxon>
    </lineage>
</organism>
<protein>
    <recommendedName>
        <fullName evidence="4 10">2-dehydropantoate 2-reductase</fullName>
        <ecNumber evidence="3 10">1.1.1.169</ecNumber>
    </recommendedName>
    <alternativeName>
        <fullName evidence="8 10">Ketopantoate reductase</fullName>
    </alternativeName>
</protein>
<dbReference type="SUPFAM" id="SSF51735">
    <property type="entry name" value="NAD(P)-binding Rossmann-fold domains"/>
    <property type="match status" value="1"/>
</dbReference>
<evidence type="ECO:0000313" key="13">
    <source>
        <dbReference type="EMBL" id="MDR7331647.1"/>
    </source>
</evidence>
<dbReference type="SUPFAM" id="SSF48179">
    <property type="entry name" value="6-phosphogluconate dehydrogenase C-terminal domain-like"/>
    <property type="match status" value="1"/>
</dbReference>
<feature type="domain" description="Ketopantoate reductase C-terminal" evidence="12">
    <location>
        <begin position="181"/>
        <end position="317"/>
    </location>
</feature>
<dbReference type="EMBL" id="JAVDXV010000001">
    <property type="protein sequence ID" value="MDR7331647.1"/>
    <property type="molecule type" value="Genomic_DNA"/>
</dbReference>
<comment type="pathway">
    <text evidence="1 10">Cofactor biosynthesis; (R)-pantothenate biosynthesis; (R)-pantoate from 3-methyl-2-oxobutanoate: step 2/2.</text>
</comment>
<dbReference type="PANTHER" id="PTHR43765">
    <property type="entry name" value="2-DEHYDROPANTOATE 2-REDUCTASE-RELATED"/>
    <property type="match status" value="1"/>
</dbReference>
<dbReference type="NCBIfam" id="NF006083">
    <property type="entry name" value="PRK08229.1"/>
    <property type="match status" value="1"/>
</dbReference>
<comment type="catalytic activity">
    <reaction evidence="9 10">
        <text>(R)-pantoate + NADP(+) = 2-dehydropantoate + NADPH + H(+)</text>
        <dbReference type="Rhea" id="RHEA:16233"/>
        <dbReference type="ChEBI" id="CHEBI:11561"/>
        <dbReference type="ChEBI" id="CHEBI:15378"/>
        <dbReference type="ChEBI" id="CHEBI:15980"/>
        <dbReference type="ChEBI" id="CHEBI:57783"/>
        <dbReference type="ChEBI" id="CHEBI:58349"/>
        <dbReference type="EC" id="1.1.1.169"/>
    </reaction>
</comment>
<dbReference type="InterPro" id="IPR013752">
    <property type="entry name" value="KPA_reductase"/>
</dbReference>
<evidence type="ECO:0000256" key="8">
    <source>
        <dbReference type="ARBA" id="ARBA00032024"/>
    </source>
</evidence>
<name>A0ABU2A569_9BURK</name>
<keyword evidence="7 10" id="KW-0560">Oxidoreductase</keyword>
<dbReference type="EC" id="1.1.1.169" evidence="3 10"/>
<evidence type="ECO:0000259" key="11">
    <source>
        <dbReference type="Pfam" id="PF02558"/>
    </source>
</evidence>
<dbReference type="Pfam" id="PF08546">
    <property type="entry name" value="ApbA_C"/>
    <property type="match status" value="1"/>
</dbReference>
<evidence type="ECO:0000256" key="4">
    <source>
        <dbReference type="ARBA" id="ARBA00019465"/>
    </source>
</evidence>
<evidence type="ECO:0000313" key="14">
    <source>
        <dbReference type="Proteomes" id="UP001180825"/>
    </source>
</evidence>
<comment type="function">
    <text evidence="10">Catalyzes the NADPH-dependent reduction of ketopantoate into pantoic acid.</text>
</comment>
<accession>A0ABU2A569</accession>
<dbReference type="InterPro" id="IPR036291">
    <property type="entry name" value="NAD(P)-bd_dom_sf"/>
</dbReference>
<proteinExistence type="inferred from homology"/>
<gene>
    <name evidence="13" type="ORF">J2X21_000759</name>
</gene>
<comment type="caution">
    <text evidence="13">The sequence shown here is derived from an EMBL/GenBank/DDBJ whole genome shotgun (WGS) entry which is preliminary data.</text>
</comment>
<dbReference type="Pfam" id="PF02558">
    <property type="entry name" value="ApbA"/>
    <property type="match status" value="1"/>
</dbReference>
<keyword evidence="5 10" id="KW-0566">Pantothenate biosynthesis</keyword>
<dbReference type="InterPro" id="IPR050838">
    <property type="entry name" value="Ketopantoate_reductase"/>
</dbReference>
<dbReference type="Gene3D" id="3.40.50.720">
    <property type="entry name" value="NAD(P)-binding Rossmann-like Domain"/>
    <property type="match status" value="1"/>
</dbReference>
<dbReference type="PANTHER" id="PTHR43765:SF2">
    <property type="entry name" value="2-DEHYDROPANTOATE 2-REDUCTASE"/>
    <property type="match status" value="1"/>
</dbReference>
<dbReference type="InterPro" id="IPR013328">
    <property type="entry name" value="6PGD_dom2"/>
</dbReference>